<dbReference type="KEGG" id="kol:Kole_1198"/>
<evidence type="ECO:0000313" key="1">
    <source>
        <dbReference type="EMBL" id="ACR79897.1"/>
    </source>
</evidence>
<evidence type="ECO:0000313" key="2">
    <source>
        <dbReference type="Proteomes" id="UP000002382"/>
    </source>
</evidence>
<dbReference type="HOGENOM" id="CLU_2588583_0_0_0"/>
<reference evidence="1 2" key="2">
    <citation type="journal article" date="2011" name="J. Bacteriol.">
        <title>Genome Sequence of Kosmotoga olearia Strain TBF 19.5.1, a Thermophilic Bacterium with a Wide Growth Temperature Range, Isolated from the Troll B Oil Platform in the North Sea.</title>
        <authorList>
            <person name="Swithers K.S."/>
            <person name="Dipippo J.L."/>
            <person name="Bruce D.C."/>
            <person name="Detter C."/>
            <person name="Tapia R."/>
            <person name="Han S."/>
            <person name="Goodwin L.A."/>
            <person name="Han J."/>
            <person name="Woyke T."/>
            <person name="Pitluck S."/>
            <person name="Pennacchio L."/>
            <person name="Nolan M."/>
            <person name="Mikhailova N."/>
            <person name="Land M.L."/>
            <person name="Nesbo C.L."/>
            <person name="Gogarten J.P."/>
            <person name="Noll K.M."/>
        </authorList>
    </citation>
    <scope>NUCLEOTIDE SEQUENCE [LARGE SCALE GENOMIC DNA]</scope>
    <source>
        <strain evidence="2">ATCC BAA-1733 / DSM 21960 / TBF 19.5.1</strain>
    </source>
</reference>
<reference evidence="1 2" key="1">
    <citation type="submission" date="2009-06" db="EMBL/GenBank/DDBJ databases">
        <title>Complete sequence of Thermotogales bacterium TBF 19.5.1.</title>
        <authorList>
            <consortium name="US DOE Joint Genome Institute"/>
            <person name="Lucas S."/>
            <person name="Copeland A."/>
            <person name="Lapidus A."/>
            <person name="Glavina del Rio T."/>
            <person name="Tice H."/>
            <person name="Bruce D."/>
            <person name="Goodwin L."/>
            <person name="Pitluck S."/>
            <person name="Chertkov O."/>
            <person name="Brettin T."/>
            <person name="Detter J.C."/>
            <person name="Han C."/>
            <person name="Schmutz J."/>
            <person name="Larimer F."/>
            <person name="Land M."/>
            <person name="Hauser L."/>
            <person name="Kyrpides N."/>
            <person name="Ovchinnikova G."/>
            <person name="Noll K."/>
        </authorList>
    </citation>
    <scope>NUCLEOTIDE SEQUENCE [LARGE SCALE GENOMIC DNA]</scope>
    <source>
        <strain evidence="2">ATCC BAA-1733 / DSM 21960 / TBF 19.5.1</strain>
    </source>
</reference>
<sequence>MLPQIKGTMTLKEISDLHLNLFKMLHHLGLDLNVGKMTTLEDACKKKGLNFPEVLKALNFEVQRINQKANAINTAIKKEEKRNR</sequence>
<dbReference type="Gene3D" id="1.10.3910.10">
    <property type="entry name" value="SP0561-like"/>
    <property type="match status" value="1"/>
</dbReference>
<dbReference type="EMBL" id="CP001634">
    <property type="protein sequence ID" value="ACR79897.1"/>
    <property type="molecule type" value="Genomic_DNA"/>
</dbReference>
<dbReference type="RefSeq" id="WP_015868554.1">
    <property type="nucleotide sequence ID" value="NC_012785.1"/>
</dbReference>
<dbReference type="OrthoDB" id="47646at2"/>
<dbReference type="InterPro" id="IPR038062">
    <property type="entry name" value="ScdA-like_N_sf"/>
</dbReference>
<dbReference type="Proteomes" id="UP000002382">
    <property type="component" value="Chromosome"/>
</dbReference>
<accession>C5CIY1</accession>
<dbReference type="SUPFAM" id="SSF140683">
    <property type="entry name" value="SP0561-like"/>
    <property type="match status" value="1"/>
</dbReference>
<dbReference type="AlphaFoldDB" id="C5CIY1"/>
<name>C5CIY1_KOSOT</name>
<keyword evidence="2" id="KW-1185">Reference proteome</keyword>
<gene>
    <name evidence="1" type="ordered locus">Kole_1198</name>
</gene>
<organism evidence="1 2">
    <name type="scientific">Kosmotoga olearia (strain ATCC BAA-1733 / DSM 21960 / TBF 19.5.1)</name>
    <dbReference type="NCBI Taxonomy" id="521045"/>
    <lineage>
        <taxon>Bacteria</taxon>
        <taxon>Thermotogati</taxon>
        <taxon>Thermotogota</taxon>
        <taxon>Thermotogae</taxon>
        <taxon>Kosmotogales</taxon>
        <taxon>Kosmotogaceae</taxon>
        <taxon>Kosmotoga</taxon>
    </lineage>
</organism>
<proteinExistence type="predicted"/>
<protein>
    <submittedName>
        <fullName evidence="1">Uncharacterized protein</fullName>
    </submittedName>
</protein>